<evidence type="ECO:0000256" key="4">
    <source>
        <dbReference type="ARBA" id="ARBA00005189"/>
    </source>
</evidence>
<evidence type="ECO:0000256" key="3">
    <source>
        <dbReference type="ARBA" id="ARBA00004991"/>
    </source>
</evidence>
<evidence type="ECO:0000313" key="22">
    <source>
        <dbReference type="Proteomes" id="UP000719412"/>
    </source>
</evidence>
<comment type="caution">
    <text evidence="21">The sequence shown here is derived from an EMBL/GenBank/DDBJ whole genome shotgun (WGS) entry which is preliminary data.</text>
</comment>
<keyword evidence="8 19" id="KW-0812">Transmembrane</keyword>
<comment type="cofactor">
    <cofactor evidence="1">
        <name>Zn(2+)</name>
        <dbReference type="ChEBI" id="CHEBI:29105"/>
    </cofactor>
</comment>
<dbReference type="GO" id="GO:0005506">
    <property type="term" value="F:iron ion binding"/>
    <property type="evidence" value="ECO:0007669"/>
    <property type="project" value="InterPro"/>
</dbReference>
<dbReference type="InterPro" id="IPR036400">
    <property type="entry name" value="Cyt_B5-like_heme/steroid_sf"/>
</dbReference>
<keyword evidence="22" id="KW-1185">Reference proteome</keyword>
<dbReference type="GO" id="GO:0006633">
    <property type="term" value="P:fatty acid biosynthetic process"/>
    <property type="evidence" value="ECO:0007669"/>
    <property type="project" value="UniProtKB-KW"/>
</dbReference>
<dbReference type="EMBL" id="JABDTM020025188">
    <property type="protein sequence ID" value="KAH0813535.1"/>
    <property type="molecule type" value="Genomic_DNA"/>
</dbReference>
<keyword evidence="14" id="KW-0560">Oxidoreductase</keyword>
<keyword evidence="11" id="KW-0276">Fatty acid metabolism</keyword>
<evidence type="ECO:0000256" key="19">
    <source>
        <dbReference type="SAM" id="Phobius"/>
    </source>
</evidence>
<protein>
    <recommendedName>
        <fullName evidence="20">Cytochrome b5 heme-binding domain-containing protein</fullName>
    </recommendedName>
</protein>
<evidence type="ECO:0000256" key="15">
    <source>
        <dbReference type="ARBA" id="ARBA00023004"/>
    </source>
</evidence>
<dbReference type="GO" id="GO:0020037">
    <property type="term" value="F:heme binding"/>
    <property type="evidence" value="ECO:0007669"/>
    <property type="project" value="InterPro"/>
</dbReference>
<dbReference type="InterPro" id="IPR014430">
    <property type="entry name" value="Scs7"/>
</dbReference>
<keyword evidence="9" id="KW-0479">Metal-binding</keyword>
<evidence type="ECO:0000256" key="6">
    <source>
        <dbReference type="ARBA" id="ARBA00022516"/>
    </source>
</evidence>
<dbReference type="InterPro" id="IPR001199">
    <property type="entry name" value="Cyt_B5-like_heme/steroid-bd"/>
</dbReference>
<dbReference type="SUPFAM" id="SSF55856">
    <property type="entry name" value="Cytochrome b5-like heme/steroid binding domain"/>
    <property type="match status" value="2"/>
</dbReference>
<gene>
    <name evidence="21" type="ORF">GEV33_009256</name>
</gene>
<dbReference type="InterPro" id="IPR036397">
    <property type="entry name" value="RNaseH_sf"/>
</dbReference>
<dbReference type="InterPro" id="IPR018506">
    <property type="entry name" value="Cyt_B5_heme-BS"/>
</dbReference>
<dbReference type="GO" id="GO:0003676">
    <property type="term" value="F:nucleic acid binding"/>
    <property type="evidence" value="ECO:0007669"/>
    <property type="project" value="InterPro"/>
</dbReference>
<feature type="transmembrane region" description="Helical" evidence="19">
    <location>
        <begin position="310"/>
        <end position="334"/>
    </location>
</feature>
<keyword evidence="7" id="KW-0349">Heme</keyword>
<evidence type="ECO:0000256" key="7">
    <source>
        <dbReference type="ARBA" id="ARBA00022617"/>
    </source>
</evidence>
<dbReference type="PANTHER" id="PTHR12863">
    <property type="entry name" value="FATTY ACID HYDROXYLASE"/>
    <property type="match status" value="1"/>
</dbReference>
<keyword evidence="12" id="KW-0862">Zinc</keyword>
<evidence type="ECO:0000256" key="18">
    <source>
        <dbReference type="ARBA" id="ARBA00023160"/>
    </source>
</evidence>
<keyword evidence="16" id="KW-0443">Lipid metabolism</keyword>
<comment type="pathway">
    <text evidence="3">Sphingolipid metabolism.</text>
</comment>
<evidence type="ECO:0000256" key="13">
    <source>
        <dbReference type="ARBA" id="ARBA00022989"/>
    </source>
</evidence>
<keyword evidence="10" id="KW-0256">Endoplasmic reticulum</keyword>
<evidence type="ECO:0000256" key="2">
    <source>
        <dbReference type="ARBA" id="ARBA00004477"/>
    </source>
</evidence>
<dbReference type="PANTHER" id="PTHR12863:SF1">
    <property type="entry name" value="FATTY ACID 2-HYDROXYLASE"/>
    <property type="match status" value="1"/>
</dbReference>
<reference evidence="21" key="2">
    <citation type="submission" date="2021-08" db="EMBL/GenBank/DDBJ databases">
        <authorList>
            <person name="Eriksson T."/>
        </authorList>
    </citation>
    <scope>NUCLEOTIDE SEQUENCE</scope>
    <source>
        <strain evidence="21">Stoneville</strain>
        <tissue evidence="21">Whole head</tissue>
    </source>
</reference>
<accession>A0A8J6H7P4</accession>
<keyword evidence="18" id="KW-0275">Fatty acid biosynthesis</keyword>
<organism evidence="21 22">
    <name type="scientific">Tenebrio molitor</name>
    <name type="common">Yellow mealworm beetle</name>
    <dbReference type="NCBI Taxonomy" id="7067"/>
    <lineage>
        <taxon>Eukaryota</taxon>
        <taxon>Metazoa</taxon>
        <taxon>Ecdysozoa</taxon>
        <taxon>Arthropoda</taxon>
        <taxon>Hexapoda</taxon>
        <taxon>Insecta</taxon>
        <taxon>Pterygota</taxon>
        <taxon>Neoptera</taxon>
        <taxon>Endopterygota</taxon>
        <taxon>Coleoptera</taxon>
        <taxon>Polyphaga</taxon>
        <taxon>Cucujiformia</taxon>
        <taxon>Tenebrionidae</taxon>
        <taxon>Tenebrio</taxon>
    </lineage>
</organism>
<evidence type="ECO:0000313" key="21">
    <source>
        <dbReference type="EMBL" id="KAH0813535.1"/>
    </source>
</evidence>
<evidence type="ECO:0000256" key="14">
    <source>
        <dbReference type="ARBA" id="ARBA00023002"/>
    </source>
</evidence>
<dbReference type="Proteomes" id="UP000719412">
    <property type="component" value="Unassembled WGS sequence"/>
</dbReference>
<evidence type="ECO:0000256" key="9">
    <source>
        <dbReference type="ARBA" id="ARBA00022723"/>
    </source>
</evidence>
<dbReference type="InterPro" id="IPR006694">
    <property type="entry name" value="Fatty_acid_hydroxylase"/>
</dbReference>
<comment type="subcellular location">
    <subcellularLocation>
        <location evidence="2">Endoplasmic reticulum membrane</location>
        <topology evidence="2">Multi-pass membrane protein</topology>
    </subcellularLocation>
</comment>
<sequence>MPNLTELQKHVIRQRLGEDITIRAIVLFGEQNTVLLAKQKLQTFVNVWGCISIRAQEFVKLWRRGLRAPVYVRILREIMLPSVTHVFGERNFIFQDGNCRVHRARVVREFLDEQGKIDEMEDSKEFKVNHSGVNYNIFKFLNNHPGGINYVKPYEEKEVTQRMHQTQHSKAAYYLLREYRSGGRDTSSKADQEDLEALVDWDKPMLGQVANLGARYNEWVVSPVDRKLRLFCNPILESLTITPWYVVPLVWIPIILYFIVHGTRKYIQLTEGCLNRDHVDLLLLNPASATGTYPGPPQVRIPRGRHLQGAANSLLATLLVFPPVPAAVIAYAIYQICTLFVPESVIVLVIAGGLTGYVIYDMIHFYLHYGAPKEGSYFYHLKRYHNQHHFAHHDSGFGISSVFWDKIFGSAIKLRQLAMAIKCANEMEDKKFEVKYSGNAYNIFEFLNRHPGGINYITPCEKKEVTQRMHQTQHAKAAYYLLREYRVGGRDTSSEGDQEDLEVLVDWDRPMLSQVAKLGTRYSEWVVSPVDKKLRLFDNPILESLTLTPWYVVPLVWVPIIVCLMVHGTRKYVQLTGACGTFNYVTNAYCDETIIYNDPIFFC</sequence>
<comment type="similarity">
    <text evidence="5">Belongs to the sterol desaturase family. SCS7 subfamily.</text>
</comment>
<evidence type="ECO:0000256" key="12">
    <source>
        <dbReference type="ARBA" id="ARBA00022833"/>
    </source>
</evidence>
<comment type="pathway">
    <text evidence="4">Lipid metabolism.</text>
</comment>
<dbReference type="Gene3D" id="3.10.120.10">
    <property type="entry name" value="Cytochrome b5-like heme/steroid binding domain"/>
    <property type="match status" value="1"/>
</dbReference>
<keyword evidence="13 19" id="KW-1133">Transmembrane helix</keyword>
<dbReference type="PROSITE" id="PS00191">
    <property type="entry name" value="CYTOCHROME_B5_1"/>
    <property type="match status" value="2"/>
</dbReference>
<keyword evidence="6" id="KW-0444">Lipid biosynthesis</keyword>
<evidence type="ECO:0000256" key="17">
    <source>
        <dbReference type="ARBA" id="ARBA00023136"/>
    </source>
</evidence>
<proteinExistence type="inferred from homology"/>
<dbReference type="Pfam" id="PF04116">
    <property type="entry name" value="FA_hydroxylase"/>
    <property type="match status" value="1"/>
</dbReference>
<evidence type="ECO:0000256" key="5">
    <source>
        <dbReference type="ARBA" id="ARBA00005747"/>
    </source>
</evidence>
<evidence type="ECO:0000256" key="8">
    <source>
        <dbReference type="ARBA" id="ARBA00022692"/>
    </source>
</evidence>
<evidence type="ECO:0000256" key="1">
    <source>
        <dbReference type="ARBA" id="ARBA00001947"/>
    </source>
</evidence>
<evidence type="ECO:0000256" key="11">
    <source>
        <dbReference type="ARBA" id="ARBA00022832"/>
    </source>
</evidence>
<evidence type="ECO:0000256" key="16">
    <source>
        <dbReference type="ARBA" id="ARBA00023098"/>
    </source>
</evidence>
<keyword evidence="15" id="KW-0408">Iron</keyword>
<dbReference type="PROSITE" id="PS50255">
    <property type="entry name" value="CYTOCHROME_B5_2"/>
    <property type="match status" value="2"/>
</dbReference>
<evidence type="ECO:0000256" key="10">
    <source>
        <dbReference type="ARBA" id="ARBA00022824"/>
    </source>
</evidence>
<dbReference type="Gene3D" id="3.30.420.10">
    <property type="entry name" value="Ribonuclease H-like superfamily/Ribonuclease H"/>
    <property type="match status" value="1"/>
</dbReference>
<keyword evidence="17 19" id="KW-0472">Membrane</keyword>
<feature type="domain" description="Cytochrome b5 heme-binding" evidence="20">
    <location>
        <begin position="434"/>
        <end position="491"/>
    </location>
</feature>
<reference evidence="21" key="1">
    <citation type="journal article" date="2020" name="J Insects Food Feed">
        <title>The yellow mealworm (Tenebrio molitor) genome: a resource for the emerging insects as food and feed industry.</title>
        <authorList>
            <person name="Eriksson T."/>
            <person name="Andere A."/>
            <person name="Kelstrup H."/>
            <person name="Emery V."/>
            <person name="Picard C."/>
        </authorList>
    </citation>
    <scope>NUCLEOTIDE SEQUENCE</scope>
    <source>
        <strain evidence="21">Stoneville</strain>
        <tissue evidence="21">Whole head</tissue>
    </source>
</reference>
<dbReference type="GO" id="GO:0080132">
    <property type="term" value="F:fatty acid 2-hydroxylase activity"/>
    <property type="evidence" value="ECO:0007669"/>
    <property type="project" value="InterPro"/>
</dbReference>
<dbReference type="AlphaFoldDB" id="A0A8J6H7P4"/>
<feature type="transmembrane region" description="Helical" evidence="19">
    <location>
        <begin position="242"/>
        <end position="260"/>
    </location>
</feature>
<feature type="transmembrane region" description="Helical" evidence="19">
    <location>
        <begin position="340"/>
        <end position="360"/>
    </location>
</feature>
<dbReference type="GO" id="GO:0005789">
    <property type="term" value="C:endoplasmic reticulum membrane"/>
    <property type="evidence" value="ECO:0007669"/>
    <property type="project" value="UniProtKB-SubCell"/>
</dbReference>
<evidence type="ECO:0000259" key="20">
    <source>
        <dbReference type="PROSITE" id="PS50255"/>
    </source>
</evidence>
<name>A0A8J6H7P4_TENMO</name>
<feature type="domain" description="Cytochrome b5 heme-binding" evidence="20">
    <location>
        <begin position="116"/>
        <end position="185"/>
    </location>
</feature>